<dbReference type="AlphaFoldDB" id="A0A1C3RDJ7"/>
<comment type="subcellular location">
    <subcellularLocation>
        <location evidence="1">Cell envelope</location>
    </subcellularLocation>
</comment>
<dbReference type="PANTHER" id="PTHR46847">
    <property type="entry name" value="D-ALLOSE-BINDING PERIPLASMIC PROTEIN-RELATED"/>
    <property type="match status" value="1"/>
</dbReference>
<evidence type="ECO:0000256" key="2">
    <source>
        <dbReference type="ARBA" id="ARBA00007639"/>
    </source>
</evidence>
<keyword evidence="3" id="KW-0732">Signal</keyword>
<dbReference type="EMBL" id="FLYE01000001">
    <property type="protein sequence ID" value="SCA55339.1"/>
    <property type="molecule type" value="Genomic_DNA"/>
</dbReference>
<reference evidence="5 6" key="1">
    <citation type="submission" date="2016-07" db="EMBL/GenBank/DDBJ databases">
        <authorList>
            <person name="Lefevre C.T."/>
        </authorList>
    </citation>
    <scope>NUCLEOTIDE SEQUENCE [LARGE SCALE GENOMIC DNA]</scope>
    <source>
        <strain evidence="5">PR1</strain>
    </source>
</reference>
<dbReference type="InterPro" id="IPR025997">
    <property type="entry name" value="SBP_2_dom"/>
</dbReference>
<dbReference type="GO" id="GO:0030246">
    <property type="term" value="F:carbohydrate binding"/>
    <property type="evidence" value="ECO:0007669"/>
    <property type="project" value="UniProtKB-ARBA"/>
</dbReference>
<dbReference type="InterPro" id="IPR028082">
    <property type="entry name" value="Peripla_BP_I"/>
</dbReference>
<evidence type="ECO:0000256" key="1">
    <source>
        <dbReference type="ARBA" id="ARBA00004196"/>
    </source>
</evidence>
<accession>A0A1C3RDJ7</accession>
<gene>
    <name evidence="5" type="ORF">MTBPR1_10586</name>
</gene>
<dbReference type="Gene3D" id="3.40.50.2300">
    <property type="match status" value="2"/>
</dbReference>
<evidence type="ECO:0000256" key="3">
    <source>
        <dbReference type="ARBA" id="ARBA00022729"/>
    </source>
</evidence>
<evidence type="ECO:0000313" key="6">
    <source>
        <dbReference type="Proteomes" id="UP000231658"/>
    </source>
</evidence>
<dbReference type="SUPFAM" id="SSF53822">
    <property type="entry name" value="Periplasmic binding protein-like I"/>
    <property type="match status" value="1"/>
</dbReference>
<dbReference type="Proteomes" id="UP000231658">
    <property type="component" value="Unassembled WGS sequence"/>
</dbReference>
<evidence type="ECO:0000259" key="4">
    <source>
        <dbReference type="Pfam" id="PF13407"/>
    </source>
</evidence>
<dbReference type="STRING" id="1867952.MTBPR1_10586"/>
<evidence type="ECO:0000313" key="5">
    <source>
        <dbReference type="EMBL" id="SCA55339.1"/>
    </source>
</evidence>
<dbReference type="GO" id="GO:0030313">
    <property type="term" value="C:cell envelope"/>
    <property type="evidence" value="ECO:0007669"/>
    <property type="project" value="UniProtKB-SubCell"/>
</dbReference>
<keyword evidence="6" id="KW-1185">Reference proteome</keyword>
<comment type="similarity">
    <text evidence="2">Belongs to the bacterial solute-binding protein 2 family.</text>
</comment>
<feature type="domain" description="Periplasmic binding protein" evidence="4">
    <location>
        <begin position="37"/>
        <end position="296"/>
    </location>
</feature>
<protein>
    <submittedName>
        <fullName evidence="5">Periplasmic binding protein/LacI transcriptional regulator</fullName>
    </submittedName>
</protein>
<sequence length="325" mass="35807">MKYSIKTSFHLLFVLIALGSLLTFGSKSTLAKDTFIIGFSQATTTEPWRLLFNQEARSEAAKHPNVTLLVRNGQDSVPKQVADMEEFIARKVDAILISPKEADGLTAVVNKAFNAGIPVFVLDRDISNDHYTQFIGGDNILIGRTAGAYAVELLGGRGKAKGTIVEIWGGMKSTPAHDRHNGFWEVVSKEAGIKLLNKAEDGDWKQDKAYEIAANAMEAHDRIDVIYAHNDPMAYGAYLAASDIKREKDIAFIGIDAIPGEGVMWVHEGKLDATFLYKTPGADAIRQALMFLQGKEIDKRLTLPTQRITSKNAKDILLKHKLIKP</sequence>
<dbReference type="PANTHER" id="PTHR46847:SF3">
    <property type="entry name" value="GALACTOFURANOSE-BINDING PROTEIN YTFQ"/>
    <property type="match status" value="1"/>
</dbReference>
<organism evidence="5 6">
    <name type="scientific">Candidatus Terasakiella magnetica</name>
    <dbReference type="NCBI Taxonomy" id="1867952"/>
    <lineage>
        <taxon>Bacteria</taxon>
        <taxon>Pseudomonadati</taxon>
        <taxon>Pseudomonadota</taxon>
        <taxon>Alphaproteobacteria</taxon>
        <taxon>Rhodospirillales</taxon>
        <taxon>Terasakiellaceae</taxon>
        <taxon>Terasakiella</taxon>
    </lineage>
</organism>
<name>A0A1C3RDJ7_9PROT</name>
<dbReference type="OrthoDB" id="9813037at2"/>
<dbReference type="Pfam" id="PF13407">
    <property type="entry name" value="Peripla_BP_4"/>
    <property type="match status" value="1"/>
</dbReference>
<proteinExistence type="inferred from homology"/>
<dbReference type="CDD" id="cd06308">
    <property type="entry name" value="PBP1_sensor_kinase-like"/>
    <property type="match status" value="1"/>
</dbReference>
<dbReference type="RefSeq" id="WP_069186022.1">
    <property type="nucleotide sequence ID" value="NZ_FLYE01000001.1"/>
</dbReference>